<dbReference type="OrthoDB" id="10255543at2759"/>
<reference evidence="2 3" key="1">
    <citation type="submission" date="2015-09" db="EMBL/GenBank/DDBJ databases">
        <title>Draft genome of the parasitic nematode Teladorsagia circumcincta isolate WARC Sus (inbred).</title>
        <authorList>
            <person name="Mitreva M."/>
        </authorList>
    </citation>
    <scope>NUCLEOTIDE SEQUENCE [LARGE SCALE GENOMIC DNA]</scope>
    <source>
        <strain evidence="2 3">S</strain>
    </source>
</reference>
<evidence type="ECO:0000313" key="2">
    <source>
        <dbReference type="EMBL" id="PIO76957.1"/>
    </source>
</evidence>
<sequence>MRITSQKLSKIFLGPAVKVVIRVNDAGLQEAANCTRLWLTMAGPHFALPDMRQVFVNPFAAGEIIVRNITVDRFVPPQIRFRLGNSTVQMLTHSGYVQAAADWELRSELLSVLEVPLVGTIRIQMTGLISEIDMEVVLTQSLEAIVLSQEHIDLEMRSDLVWNDTEPSTRMITIFVEEETMQNILKAAHYAGHFITTVESPFLKTQCDVLCIGTMLPELSEAMPNTSLIAQVSTLTAPVISLYDSQAVVFVNASLNILAKSASNEADGMLVSINVVTEFILELAIDKGWTVDLLVEMSTPFVEDAIELLLHRGIPVSSLFQFPTKNELLTVHGKFLKLETDIDFPIRLLHKWPFAICSIHQNANSQKIWKQ</sequence>
<evidence type="ECO:0000313" key="3">
    <source>
        <dbReference type="Proteomes" id="UP000230423"/>
    </source>
</evidence>
<accession>A0A2G9V3A3</accession>
<protein>
    <submittedName>
        <fullName evidence="2">LBP / BPI / CETP family protein</fullName>
    </submittedName>
</protein>
<name>A0A2G9V3A3_TELCI</name>
<dbReference type="SUPFAM" id="SSF55394">
    <property type="entry name" value="Bactericidal permeability-increasing protein, BPI"/>
    <property type="match status" value="2"/>
</dbReference>
<dbReference type="Gene3D" id="3.15.20.10">
    <property type="entry name" value="Bactericidal permeability-increasing protein, domain 2"/>
    <property type="match status" value="1"/>
</dbReference>
<keyword evidence="3" id="KW-1185">Reference proteome</keyword>
<proteinExistence type="predicted"/>
<evidence type="ECO:0000259" key="1">
    <source>
        <dbReference type="SMART" id="SM00329"/>
    </source>
</evidence>
<dbReference type="InterPro" id="IPR032942">
    <property type="entry name" value="BPI/LBP/Plunc"/>
</dbReference>
<gene>
    <name evidence="2" type="ORF">TELCIR_00948</name>
</gene>
<dbReference type="PANTHER" id="PTHR10504:SF140">
    <property type="entry name" value="BPI2 DOMAIN-CONTAINING PROTEIN"/>
    <property type="match status" value="1"/>
</dbReference>
<dbReference type="SMART" id="SM00329">
    <property type="entry name" value="BPI2"/>
    <property type="match status" value="1"/>
</dbReference>
<dbReference type="GO" id="GO:0008289">
    <property type="term" value="F:lipid binding"/>
    <property type="evidence" value="ECO:0007669"/>
    <property type="project" value="InterPro"/>
</dbReference>
<dbReference type="EMBL" id="KZ345019">
    <property type="protein sequence ID" value="PIO76957.1"/>
    <property type="molecule type" value="Genomic_DNA"/>
</dbReference>
<dbReference type="PANTHER" id="PTHR10504">
    <property type="entry name" value="BACTERICIDAL PERMEABILITY-INCREASING BPI PROTEIN-RELATED"/>
    <property type="match status" value="1"/>
</dbReference>
<dbReference type="InterPro" id="IPR001124">
    <property type="entry name" value="Lipid-bd_serum_glycop_C"/>
</dbReference>
<dbReference type="Proteomes" id="UP000230423">
    <property type="component" value="Unassembled WGS sequence"/>
</dbReference>
<feature type="domain" description="Lipid-binding serum glycoprotein C-terminal" evidence="1">
    <location>
        <begin position="166"/>
        <end position="346"/>
    </location>
</feature>
<dbReference type="InterPro" id="IPR017943">
    <property type="entry name" value="Bactericidal_perm-incr_a/b_dom"/>
</dbReference>
<dbReference type="GO" id="GO:0005615">
    <property type="term" value="C:extracellular space"/>
    <property type="evidence" value="ECO:0007669"/>
    <property type="project" value="TreeGrafter"/>
</dbReference>
<organism evidence="2 3">
    <name type="scientific">Teladorsagia circumcincta</name>
    <name type="common">Brown stomach worm</name>
    <name type="synonym">Ostertagia circumcincta</name>
    <dbReference type="NCBI Taxonomy" id="45464"/>
    <lineage>
        <taxon>Eukaryota</taxon>
        <taxon>Metazoa</taxon>
        <taxon>Ecdysozoa</taxon>
        <taxon>Nematoda</taxon>
        <taxon>Chromadorea</taxon>
        <taxon>Rhabditida</taxon>
        <taxon>Rhabditina</taxon>
        <taxon>Rhabditomorpha</taxon>
        <taxon>Strongyloidea</taxon>
        <taxon>Trichostrongylidae</taxon>
        <taxon>Teladorsagia</taxon>
    </lineage>
</organism>
<dbReference type="AlphaFoldDB" id="A0A2G9V3A3"/>
<dbReference type="Pfam" id="PF02886">
    <property type="entry name" value="LBP_BPI_CETP_C"/>
    <property type="match status" value="2"/>
</dbReference>